<dbReference type="InterPro" id="IPR012902">
    <property type="entry name" value="N_methyl_site"/>
</dbReference>
<dbReference type="Pfam" id="PF07963">
    <property type="entry name" value="N_methyl"/>
    <property type="match status" value="1"/>
</dbReference>
<dbReference type="InterPro" id="IPR045584">
    <property type="entry name" value="Pilin-like"/>
</dbReference>
<keyword evidence="1" id="KW-0472">Membrane</keyword>
<feature type="transmembrane region" description="Helical" evidence="1">
    <location>
        <begin position="12"/>
        <end position="32"/>
    </location>
</feature>
<dbReference type="PANTHER" id="PTHR30093">
    <property type="entry name" value="GENERAL SECRETION PATHWAY PROTEIN G"/>
    <property type="match status" value="1"/>
</dbReference>
<dbReference type="AlphaFoldDB" id="A0A7X2NUA5"/>
<dbReference type="EMBL" id="VUMN01000039">
    <property type="protein sequence ID" value="MSS59610.1"/>
    <property type="molecule type" value="Genomic_DNA"/>
</dbReference>
<evidence type="ECO:0000256" key="1">
    <source>
        <dbReference type="SAM" id="Phobius"/>
    </source>
</evidence>
<evidence type="ECO:0000313" key="3">
    <source>
        <dbReference type="Proteomes" id="UP000461880"/>
    </source>
</evidence>
<keyword evidence="3" id="KW-1185">Reference proteome</keyword>
<dbReference type="Gene3D" id="3.30.700.10">
    <property type="entry name" value="Glycoprotein, Type 4 Pilin"/>
    <property type="match status" value="1"/>
</dbReference>
<comment type="caution">
    <text evidence="2">The sequence shown here is derived from an EMBL/GenBank/DDBJ whole genome shotgun (WGS) entry which is preliminary data.</text>
</comment>
<name>A0A7X2NUA5_9FIRM</name>
<dbReference type="Proteomes" id="UP000461880">
    <property type="component" value="Unassembled WGS sequence"/>
</dbReference>
<keyword evidence="1" id="KW-0812">Transmembrane</keyword>
<gene>
    <name evidence="2" type="ORF">FYJ51_11975</name>
</gene>
<protein>
    <submittedName>
        <fullName evidence="2">Prepilin-type N-terminal cleavage/methylation domain-containing protein</fullName>
    </submittedName>
</protein>
<evidence type="ECO:0000313" key="2">
    <source>
        <dbReference type="EMBL" id="MSS59610.1"/>
    </source>
</evidence>
<dbReference type="RefSeq" id="WP_154505854.1">
    <property type="nucleotide sequence ID" value="NZ_VUMN01000039.1"/>
</dbReference>
<reference evidence="2 3" key="1">
    <citation type="submission" date="2019-08" db="EMBL/GenBank/DDBJ databases">
        <title>In-depth cultivation of the pig gut microbiome towards novel bacterial diversity and tailored functional studies.</title>
        <authorList>
            <person name="Wylensek D."/>
            <person name="Hitch T.C.A."/>
            <person name="Clavel T."/>
        </authorList>
    </citation>
    <scope>NUCLEOTIDE SEQUENCE [LARGE SCALE GENOMIC DNA]</scope>
    <source>
        <strain evidence="2 3">Oil+RF-744-GAM-WT-6</strain>
    </source>
</reference>
<dbReference type="NCBIfam" id="TIGR02532">
    <property type="entry name" value="IV_pilin_GFxxxE"/>
    <property type="match status" value="1"/>
</dbReference>
<dbReference type="SUPFAM" id="SSF54523">
    <property type="entry name" value="Pili subunits"/>
    <property type="match status" value="1"/>
</dbReference>
<accession>A0A7X2NUA5</accession>
<proteinExistence type="predicted"/>
<sequence length="151" mass="17070">MKRKQNKGFTLAELLIVVAIIGVLVAISIPIFNNQLRKARLATNQANARAAYAAWVAQYIDEGMPQGVRYYTYHTSTGKLENMGAINFGCAVSRDWYANDPITDISEWKIGTHANITDRTLGSDVYEYWQMQVIDGKVMAYYALRNPAKHY</sequence>
<keyword evidence="1" id="KW-1133">Transmembrane helix</keyword>
<organism evidence="2 3">
    <name type="scientific">Stecheria intestinalis</name>
    <dbReference type="NCBI Taxonomy" id="2606630"/>
    <lineage>
        <taxon>Bacteria</taxon>
        <taxon>Bacillati</taxon>
        <taxon>Bacillota</taxon>
        <taxon>Erysipelotrichia</taxon>
        <taxon>Erysipelotrichales</taxon>
        <taxon>Erysipelotrichaceae</taxon>
        <taxon>Stecheria</taxon>
    </lineage>
</organism>